<protein>
    <submittedName>
        <fullName evidence="3">DUF4132 domain-containing protein</fullName>
    </submittedName>
</protein>
<evidence type="ECO:0000256" key="1">
    <source>
        <dbReference type="SAM" id="MobiDB-lite"/>
    </source>
</evidence>
<comment type="caution">
    <text evidence="3">The sequence shown here is derived from an EMBL/GenBank/DDBJ whole genome shotgun (WGS) entry which is preliminary data.</text>
</comment>
<dbReference type="Pfam" id="PF13569">
    <property type="entry name" value="DUF4132"/>
    <property type="match status" value="1"/>
</dbReference>
<feature type="non-terminal residue" evidence="3">
    <location>
        <position position="1"/>
    </location>
</feature>
<dbReference type="AlphaFoldDB" id="A0A3P1SZD5"/>
<evidence type="ECO:0000313" key="3">
    <source>
        <dbReference type="EMBL" id="RRD02617.1"/>
    </source>
</evidence>
<feature type="region of interest" description="Disordered" evidence="1">
    <location>
        <begin position="142"/>
        <end position="164"/>
    </location>
</feature>
<proteinExistence type="predicted"/>
<feature type="compositionally biased region" description="Basic and acidic residues" evidence="1">
    <location>
        <begin position="154"/>
        <end position="164"/>
    </location>
</feature>
<accession>A0A3P1SZD5</accession>
<feature type="domain" description="DUF4132" evidence="2">
    <location>
        <begin position="143"/>
        <end position="328"/>
    </location>
</feature>
<name>A0A3P1SZD5_9ACTN</name>
<dbReference type="InterPro" id="IPR025406">
    <property type="entry name" value="DUF4132"/>
</dbReference>
<dbReference type="OrthoDB" id="4554725at2"/>
<dbReference type="EMBL" id="RQZG01000044">
    <property type="protein sequence ID" value="RRD02617.1"/>
    <property type="molecule type" value="Genomic_DNA"/>
</dbReference>
<sequence>SGAVAKQSWCLTGAGWLGDSRFVAELAPLIRQWPGQSQHQRAVKGLTALRNVATDAALQAISGIAAKVKFAALKKRAGEAMDEIAAQRGFTRDELEDRILPDGGLDERGTRIFSYGARRFLAFVSPEGKIAARLLDTQGRPTGKVLTSLPAPNKSDDPEQAKESKAAYAGMKKDLTAMVKVQTSRFEQAMIQDRRWTPADHAAFIAPHPVLRRLLAGVIWAIRDGDGTLVATARIDEDGTLIDAGDDPVTVPEGGSVGIAHRLDLTDEQASHWGEVLADYELTTPFKQLDRPVFTLPHGQGETLELPDIPEGKIPAAKLIGAFTKHGWQRGNAY</sequence>
<evidence type="ECO:0000313" key="4">
    <source>
        <dbReference type="Proteomes" id="UP000280819"/>
    </source>
</evidence>
<dbReference type="Proteomes" id="UP000280819">
    <property type="component" value="Unassembled WGS sequence"/>
</dbReference>
<evidence type="ECO:0000259" key="2">
    <source>
        <dbReference type="Pfam" id="PF13569"/>
    </source>
</evidence>
<feature type="non-terminal residue" evidence="3">
    <location>
        <position position="334"/>
    </location>
</feature>
<organism evidence="3 4">
    <name type="scientific">Arachnia propionica</name>
    <dbReference type="NCBI Taxonomy" id="1750"/>
    <lineage>
        <taxon>Bacteria</taxon>
        <taxon>Bacillati</taxon>
        <taxon>Actinomycetota</taxon>
        <taxon>Actinomycetes</taxon>
        <taxon>Propionibacteriales</taxon>
        <taxon>Propionibacteriaceae</taxon>
        <taxon>Arachnia</taxon>
    </lineage>
</organism>
<reference evidence="3 4" key="1">
    <citation type="submission" date="2018-11" db="EMBL/GenBank/DDBJ databases">
        <title>Genomes From Bacteria Associated with the Canine Oral Cavity: a Test Case for Automated Genome-Based Taxonomic Assignment.</title>
        <authorList>
            <person name="Coil D.A."/>
            <person name="Jospin G."/>
            <person name="Darling A.E."/>
            <person name="Wallis C."/>
            <person name="Davis I.J."/>
            <person name="Harris S."/>
            <person name="Eisen J.A."/>
            <person name="Holcombe L.J."/>
            <person name="O'Flynn C."/>
        </authorList>
    </citation>
    <scope>NUCLEOTIDE SEQUENCE [LARGE SCALE GENOMIC DNA]</scope>
    <source>
        <strain evidence="3 4">OH887_COT-365</strain>
    </source>
</reference>
<gene>
    <name evidence="3" type="ORF">EII34_15705</name>
</gene>
<dbReference type="RefSeq" id="WP_148092642.1">
    <property type="nucleotide sequence ID" value="NZ_RQZG01000044.1"/>
</dbReference>